<comment type="caution">
    <text evidence="2">The sequence shown here is derived from an EMBL/GenBank/DDBJ whole genome shotgun (WGS) entry which is preliminary data.</text>
</comment>
<organism evidence="2 3">
    <name type="scientific">Streptomyces kronopolitis</name>
    <dbReference type="NCBI Taxonomy" id="1612435"/>
    <lineage>
        <taxon>Bacteria</taxon>
        <taxon>Bacillati</taxon>
        <taxon>Actinomycetota</taxon>
        <taxon>Actinomycetes</taxon>
        <taxon>Kitasatosporales</taxon>
        <taxon>Streptomycetaceae</taxon>
        <taxon>Streptomyces</taxon>
    </lineage>
</organism>
<feature type="region of interest" description="Disordered" evidence="1">
    <location>
        <begin position="1"/>
        <end position="58"/>
    </location>
</feature>
<keyword evidence="3" id="KW-1185">Reference proteome</keyword>
<accession>A0ABQ2IZQ0</accession>
<evidence type="ECO:0000313" key="3">
    <source>
        <dbReference type="Proteomes" id="UP000600080"/>
    </source>
</evidence>
<sequence length="93" mass="9926">MQTTATRRQGTAASLTSRDRIAASVADSGDGARPCRPPSRSRRRVELGTGAAPGELWGPGDLSGSWDIWVPWGNAVGIGALRIGRWQFAEHAR</sequence>
<dbReference type="Proteomes" id="UP000600080">
    <property type="component" value="Unassembled WGS sequence"/>
</dbReference>
<name>A0ABQ2IZQ0_9ACTN</name>
<dbReference type="EMBL" id="BMND01000002">
    <property type="protein sequence ID" value="GGN33238.1"/>
    <property type="molecule type" value="Genomic_DNA"/>
</dbReference>
<evidence type="ECO:0000256" key="1">
    <source>
        <dbReference type="SAM" id="MobiDB-lite"/>
    </source>
</evidence>
<evidence type="ECO:0000313" key="2">
    <source>
        <dbReference type="EMBL" id="GGN33238.1"/>
    </source>
</evidence>
<gene>
    <name evidence="2" type="ORF">GCM10012285_04100</name>
</gene>
<feature type="compositionally biased region" description="Low complexity" evidence="1">
    <location>
        <begin position="1"/>
        <end position="13"/>
    </location>
</feature>
<reference evidence="3" key="1">
    <citation type="journal article" date="2019" name="Int. J. Syst. Evol. Microbiol.">
        <title>The Global Catalogue of Microorganisms (GCM) 10K type strain sequencing project: providing services to taxonomists for standard genome sequencing and annotation.</title>
        <authorList>
            <consortium name="The Broad Institute Genomics Platform"/>
            <consortium name="The Broad Institute Genome Sequencing Center for Infectious Disease"/>
            <person name="Wu L."/>
            <person name="Ma J."/>
        </authorList>
    </citation>
    <scope>NUCLEOTIDE SEQUENCE [LARGE SCALE GENOMIC DNA]</scope>
    <source>
        <strain evidence="3">CGMCC 4.7323</strain>
    </source>
</reference>
<proteinExistence type="predicted"/>
<protein>
    <submittedName>
        <fullName evidence="2">Uncharacterized protein</fullName>
    </submittedName>
</protein>